<dbReference type="AlphaFoldDB" id="E1Y9X9"/>
<organism evidence="1">
    <name type="scientific">uncultured Desulfobacterium sp</name>
    <dbReference type="NCBI Taxonomy" id="201089"/>
    <lineage>
        <taxon>Bacteria</taxon>
        <taxon>Pseudomonadati</taxon>
        <taxon>Thermodesulfobacteriota</taxon>
        <taxon>Desulfobacteria</taxon>
        <taxon>Desulfobacterales</taxon>
        <taxon>Desulfobacteriaceae</taxon>
        <taxon>Desulfobacterium</taxon>
        <taxon>environmental samples</taxon>
    </lineage>
</organism>
<evidence type="ECO:0000313" key="1">
    <source>
        <dbReference type="EMBL" id="CBX27373.1"/>
    </source>
</evidence>
<gene>
    <name evidence="1" type="ORF">N47_H21950</name>
</gene>
<name>E1Y9X9_9BACT</name>
<reference evidence="1" key="1">
    <citation type="journal article" date="2011" name="Environ. Microbiol.">
        <title>Genomic insights into the metabolic potential of the polycyclic aromatic hydrocarbon degrading sulfate-reducing Deltaproteobacterium N47.</title>
        <authorList>
            <person name="Bergmann F."/>
            <person name="Selesi D."/>
            <person name="Weinmaier T."/>
            <person name="Tischler P."/>
            <person name="Rattei T."/>
            <person name="Meckenstock R.U."/>
        </authorList>
    </citation>
    <scope>NUCLEOTIDE SEQUENCE</scope>
</reference>
<protein>
    <submittedName>
        <fullName evidence="1">Uncharacterized protein</fullName>
    </submittedName>
</protein>
<accession>E1Y9X9</accession>
<dbReference type="EMBL" id="FR695866">
    <property type="protein sequence ID" value="CBX27373.1"/>
    <property type="molecule type" value="Genomic_DNA"/>
</dbReference>
<proteinExistence type="predicted"/>
<sequence>MSERMLSFKHKNLYSGLLSFCLWFLNLLGKSLCRIWN</sequence>